<comment type="caution">
    <text evidence="1">The sequence shown here is derived from an EMBL/GenBank/DDBJ whole genome shotgun (WGS) entry which is preliminary data.</text>
</comment>
<dbReference type="RefSeq" id="WP_277276994.1">
    <property type="nucleotide sequence ID" value="NZ_JAROCY010000007.1"/>
</dbReference>
<accession>A0ABT6CHG6</accession>
<name>A0ABT6CHG6_9SPHN</name>
<evidence type="ECO:0000313" key="2">
    <source>
        <dbReference type="Proteomes" id="UP001222770"/>
    </source>
</evidence>
<sequence length="76" mass="8157">MSRAMNLAATEEAVLAACKSKAIRISSLEPLLSGGSHLVCLTSEGADVARGLFKGIIIEGPVRRVAFHRSDTTRYR</sequence>
<dbReference type="Proteomes" id="UP001222770">
    <property type="component" value="Unassembled WGS sequence"/>
</dbReference>
<organism evidence="1 2">
    <name type="scientific">Novosphingobium cyanobacteriorum</name>
    <dbReference type="NCBI Taxonomy" id="3024215"/>
    <lineage>
        <taxon>Bacteria</taxon>
        <taxon>Pseudomonadati</taxon>
        <taxon>Pseudomonadota</taxon>
        <taxon>Alphaproteobacteria</taxon>
        <taxon>Sphingomonadales</taxon>
        <taxon>Sphingomonadaceae</taxon>
        <taxon>Novosphingobium</taxon>
    </lineage>
</organism>
<reference evidence="1 2" key="1">
    <citation type="submission" date="2023-03" db="EMBL/GenBank/DDBJ databases">
        <title>Novosphingobium cyanobacteriorum sp. nov., isolated from a eutrophic reservoir during the Microcystis bloom period.</title>
        <authorList>
            <person name="Kang M."/>
            <person name="Le V."/>
            <person name="Ko S.-R."/>
            <person name="Lee S.-A."/>
            <person name="Ahn C.-Y."/>
        </authorList>
    </citation>
    <scope>NUCLEOTIDE SEQUENCE [LARGE SCALE GENOMIC DNA]</scope>
    <source>
        <strain evidence="1 2">HBC54</strain>
    </source>
</reference>
<gene>
    <name evidence="1" type="ORF">POM99_09175</name>
</gene>
<keyword evidence="2" id="KW-1185">Reference proteome</keyword>
<dbReference type="EMBL" id="JAROCY010000007">
    <property type="protein sequence ID" value="MDF8333370.1"/>
    <property type="molecule type" value="Genomic_DNA"/>
</dbReference>
<proteinExistence type="predicted"/>
<evidence type="ECO:0000313" key="1">
    <source>
        <dbReference type="EMBL" id="MDF8333370.1"/>
    </source>
</evidence>
<protein>
    <submittedName>
        <fullName evidence="1">Uncharacterized protein</fullName>
    </submittedName>
</protein>